<evidence type="ECO:0000256" key="1">
    <source>
        <dbReference type="SAM" id="Phobius"/>
    </source>
</evidence>
<gene>
    <name evidence="2" type="ORF">D5086_0000176750</name>
</gene>
<comment type="caution">
    <text evidence="2">The sequence shown here is derived from an EMBL/GenBank/DDBJ whole genome shotgun (WGS) entry which is preliminary data.</text>
</comment>
<dbReference type="EMBL" id="RCHU01000575">
    <property type="protein sequence ID" value="TKS01192.1"/>
    <property type="molecule type" value="Genomic_DNA"/>
</dbReference>
<organism evidence="2">
    <name type="scientific">Populus alba</name>
    <name type="common">White poplar</name>
    <dbReference type="NCBI Taxonomy" id="43335"/>
    <lineage>
        <taxon>Eukaryota</taxon>
        <taxon>Viridiplantae</taxon>
        <taxon>Streptophyta</taxon>
        <taxon>Embryophyta</taxon>
        <taxon>Tracheophyta</taxon>
        <taxon>Spermatophyta</taxon>
        <taxon>Magnoliopsida</taxon>
        <taxon>eudicotyledons</taxon>
        <taxon>Gunneridae</taxon>
        <taxon>Pentapetalae</taxon>
        <taxon>rosids</taxon>
        <taxon>fabids</taxon>
        <taxon>Malpighiales</taxon>
        <taxon>Salicaceae</taxon>
        <taxon>Saliceae</taxon>
        <taxon>Populus</taxon>
    </lineage>
</organism>
<evidence type="ECO:0000313" key="2">
    <source>
        <dbReference type="EMBL" id="TKS01192.1"/>
    </source>
</evidence>
<dbReference type="PANTHER" id="PTHR47481">
    <property type="match status" value="1"/>
</dbReference>
<keyword evidence="1" id="KW-0472">Membrane</keyword>
<feature type="transmembrane region" description="Helical" evidence="1">
    <location>
        <begin position="165"/>
        <end position="189"/>
    </location>
</feature>
<dbReference type="AlphaFoldDB" id="A0A4U5PWC2"/>
<keyword evidence="1" id="KW-0812">Transmembrane</keyword>
<reference evidence="2" key="1">
    <citation type="submission" date="2018-10" db="EMBL/GenBank/DDBJ databases">
        <title>Population genomic analysis revealed the cold adaptation of white poplar.</title>
        <authorList>
            <person name="Liu Y.-J."/>
        </authorList>
    </citation>
    <scope>NUCLEOTIDE SEQUENCE [LARGE SCALE GENOMIC DNA]</scope>
    <source>
        <strain evidence="2">PAL-ZL1</strain>
    </source>
</reference>
<protein>
    <submittedName>
        <fullName evidence="2">Uncharacterized protein</fullName>
    </submittedName>
</protein>
<dbReference type="STRING" id="43335.A0A4U5PWC2"/>
<name>A0A4U5PWC2_POPAL</name>
<proteinExistence type="predicted"/>
<keyword evidence="1" id="KW-1133">Transmembrane helix</keyword>
<sequence>MKQDTSLQDTDPDLWSRVDAIVLQWIYSTISEDLLNTILEHASSYCQHLKSLSDQLSNVGSPIRHGDSLPPFYKARSMLVLEETARMKRLLRPLPTLPSLSLQSPIPVAIRLEIHSTTAPITLPTEAPPPVIAEEVAVVARSSKGRGRGGGRGGQLHKQQYTTPLAANVLTAAAMVFSSLGWAVATLGYTPMPIPNSKPLVSPA</sequence>
<accession>A0A4U5PWC2</accession>
<dbReference type="PANTHER" id="PTHR47481:SF10">
    <property type="entry name" value="COPIA-LIKE POLYPROTEIN_RETROTRANSPOSON"/>
    <property type="match status" value="1"/>
</dbReference>